<name>A0A4Y2GYW5_ARAVE</name>
<gene>
    <name evidence="1" type="ORF">AVEN_251914_1</name>
</gene>
<dbReference type="EMBL" id="BGPR01001644">
    <property type="protein sequence ID" value="GBM58643.1"/>
    <property type="molecule type" value="Genomic_DNA"/>
</dbReference>
<evidence type="ECO:0000313" key="2">
    <source>
        <dbReference type="Proteomes" id="UP000499080"/>
    </source>
</evidence>
<keyword evidence="2" id="KW-1185">Reference proteome</keyword>
<evidence type="ECO:0000313" key="1">
    <source>
        <dbReference type="EMBL" id="GBM58643.1"/>
    </source>
</evidence>
<dbReference type="AlphaFoldDB" id="A0A4Y2GYW5"/>
<accession>A0A4Y2GYW5</accession>
<proteinExistence type="predicted"/>
<comment type="caution">
    <text evidence="1">The sequence shown here is derived from an EMBL/GenBank/DDBJ whole genome shotgun (WGS) entry which is preliminary data.</text>
</comment>
<sequence>MKGCIGRNSFYNKNVSKIYQLVLSDQYAALKGEFAPIQDTIQNFRPDGTAHHRKSPTRKAATGSWRFPASALALVPNRTYTLRVISRNVDPAKHFNFLRPFGFL</sequence>
<organism evidence="1 2">
    <name type="scientific">Araneus ventricosus</name>
    <name type="common">Orbweaver spider</name>
    <name type="synonym">Epeira ventricosa</name>
    <dbReference type="NCBI Taxonomy" id="182803"/>
    <lineage>
        <taxon>Eukaryota</taxon>
        <taxon>Metazoa</taxon>
        <taxon>Ecdysozoa</taxon>
        <taxon>Arthropoda</taxon>
        <taxon>Chelicerata</taxon>
        <taxon>Arachnida</taxon>
        <taxon>Araneae</taxon>
        <taxon>Araneomorphae</taxon>
        <taxon>Entelegynae</taxon>
        <taxon>Araneoidea</taxon>
        <taxon>Araneidae</taxon>
        <taxon>Araneus</taxon>
    </lineage>
</organism>
<dbReference type="Proteomes" id="UP000499080">
    <property type="component" value="Unassembled WGS sequence"/>
</dbReference>
<protein>
    <submittedName>
        <fullName evidence="1">Uncharacterized protein</fullName>
    </submittedName>
</protein>
<reference evidence="1 2" key="1">
    <citation type="journal article" date="2019" name="Sci. Rep.">
        <title>Orb-weaving spider Araneus ventricosus genome elucidates the spidroin gene catalogue.</title>
        <authorList>
            <person name="Kono N."/>
            <person name="Nakamura H."/>
            <person name="Ohtoshi R."/>
            <person name="Moran D.A.P."/>
            <person name="Shinohara A."/>
            <person name="Yoshida Y."/>
            <person name="Fujiwara M."/>
            <person name="Mori M."/>
            <person name="Tomita M."/>
            <person name="Arakawa K."/>
        </authorList>
    </citation>
    <scope>NUCLEOTIDE SEQUENCE [LARGE SCALE GENOMIC DNA]</scope>
</reference>